<dbReference type="AlphaFoldDB" id="A0A1B6JU95"/>
<feature type="non-terminal residue" evidence="1">
    <location>
        <position position="1"/>
    </location>
</feature>
<gene>
    <name evidence="1" type="ORF">g.55921</name>
</gene>
<dbReference type="EMBL" id="GECU01004974">
    <property type="protein sequence ID" value="JAT02733.1"/>
    <property type="molecule type" value="Transcribed_RNA"/>
</dbReference>
<protein>
    <submittedName>
        <fullName evidence="1">Uncharacterized protein</fullName>
    </submittedName>
</protein>
<accession>A0A1B6JU95</accession>
<organism evidence="1">
    <name type="scientific">Homalodisca liturata</name>
    <dbReference type="NCBI Taxonomy" id="320908"/>
    <lineage>
        <taxon>Eukaryota</taxon>
        <taxon>Metazoa</taxon>
        <taxon>Ecdysozoa</taxon>
        <taxon>Arthropoda</taxon>
        <taxon>Hexapoda</taxon>
        <taxon>Insecta</taxon>
        <taxon>Pterygota</taxon>
        <taxon>Neoptera</taxon>
        <taxon>Paraneoptera</taxon>
        <taxon>Hemiptera</taxon>
        <taxon>Auchenorrhyncha</taxon>
        <taxon>Membracoidea</taxon>
        <taxon>Cicadellidae</taxon>
        <taxon>Cicadellinae</taxon>
        <taxon>Proconiini</taxon>
        <taxon>Homalodisca</taxon>
    </lineage>
</organism>
<reference evidence="1" key="1">
    <citation type="submission" date="2015-11" db="EMBL/GenBank/DDBJ databases">
        <title>De novo transcriptome assembly of four potential Pierce s Disease insect vectors from Arizona vineyards.</title>
        <authorList>
            <person name="Tassone E.E."/>
        </authorList>
    </citation>
    <scope>NUCLEOTIDE SEQUENCE</scope>
</reference>
<sequence length="102" mass="11151">SGFAESTGLDWPDRVEFVYIPRAAVGELATRSSHRDTCDICNASGLQLVSRYSSSIDNPSSNLTQNNPQIVHQVTVNEALEDVISIRVNITPFEATEIEQGT</sequence>
<evidence type="ECO:0000313" key="1">
    <source>
        <dbReference type="EMBL" id="JAT02733.1"/>
    </source>
</evidence>
<name>A0A1B6JU95_9HEMI</name>
<proteinExistence type="predicted"/>
<feature type="non-terminal residue" evidence="1">
    <location>
        <position position="102"/>
    </location>
</feature>